<reference evidence="2" key="1">
    <citation type="submission" date="2023-11" db="EMBL/GenBank/DDBJ databases">
        <authorList>
            <person name="De Vega J J."/>
            <person name="De Vega J J."/>
        </authorList>
    </citation>
    <scope>NUCLEOTIDE SEQUENCE</scope>
</reference>
<gene>
    <name evidence="2" type="ORF">MYCIT1_LOCUS27268</name>
    <name evidence="3" type="ORF">MYCIT1_LOCUS28324</name>
</gene>
<evidence type="ECO:0000313" key="2">
    <source>
        <dbReference type="EMBL" id="CAK5278039.1"/>
    </source>
</evidence>
<dbReference type="EMBL" id="CAVNYO010000421">
    <property type="protein sequence ID" value="CAK5278039.1"/>
    <property type="molecule type" value="Genomic_DNA"/>
</dbReference>
<proteinExistence type="predicted"/>
<comment type="caution">
    <text evidence="2">The sequence shown here is derived from an EMBL/GenBank/DDBJ whole genome shotgun (WGS) entry which is preliminary data.</text>
</comment>
<protein>
    <submittedName>
        <fullName evidence="2">Uncharacterized protein</fullName>
    </submittedName>
</protein>
<accession>A0AAD2HKB9</accession>
<dbReference type="Proteomes" id="UP001295794">
    <property type="component" value="Unassembled WGS sequence"/>
</dbReference>
<evidence type="ECO:0000313" key="4">
    <source>
        <dbReference type="Proteomes" id="UP001295794"/>
    </source>
</evidence>
<evidence type="ECO:0000256" key="1">
    <source>
        <dbReference type="SAM" id="MobiDB-lite"/>
    </source>
</evidence>
<name>A0AAD2HKB9_9AGAR</name>
<keyword evidence="4" id="KW-1185">Reference proteome</keyword>
<evidence type="ECO:0000313" key="3">
    <source>
        <dbReference type="EMBL" id="CAK5278764.1"/>
    </source>
</evidence>
<feature type="region of interest" description="Disordered" evidence="1">
    <location>
        <begin position="1"/>
        <end position="39"/>
    </location>
</feature>
<dbReference type="AlphaFoldDB" id="A0AAD2HKB9"/>
<organism evidence="2 4">
    <name type="scientific">Mycena citricolor</name>
    <dbReference type="NCBI Taxonomy" id="2018698"/>
    <lineage>
        <taxon>Eukaryota</taxon>
        <taxon>Fungi</taxon>
        <taxon>Dikarya</taxon>
        <taxon>Basidiomycota</taxon>
        <taxon>Agaricomycotina</taxon>
        <taxon>Agaricomycetes</taxon>
        <taxon>Agaricomycetidae</taxon>
        <taxon>Agaricales</taxon>
        <taxon>Marasmiineae</taxon>
        <taxon>Mycenaceae</taxon>
        <taxon>Mycena</taxon>
    </lineage>
</organism>
<dbReference type="EMBL" id="CAVNYO010000426">
    <property type="protein sequence ID" value="CAK5278764.1"/>
    <property type="molecule type" value="Genomic_DNA"/>
</dbReference>
<sequence length="39" mass="4078">MTPVLSAFPASTLSSRRDKNSGHFRSAAARAAEGEKTDG</sequence>